<dbReference type="RefSeq" id="WP_184333975.1">
    <property type="nucleotide sequence ID" value="NZ_JACHHZ010000004.1"/>
</dbReference>
<dbReference type="Proteomes" id="UP000588068">
    <property type="component" value="Unassembled WGS sequence"/>
</dbReference>
<keyword evidence="2" id="KW-0255">Endonuclease</keyword>
<name>A0A841HMR8_9GAMM</name>
<feature type="domain" description="Endonuclease/exonuclease/phosphatase" evidence="1">
    <location>
        <begin position="25"/>
        <end position="241"/>
    </location>
</feature>
<evidence type="ECO:0000313" key="2">
    <source>
        <dbReference type="EMBL" id="MBB6094561.1"/>
    </source>
</evidence>
<dbReference type="InterPro" id="IPR005135">
    <property type="entry name" value="Endo/exonuclease/phosphatase"/>
</dbReference>
<dbReference type="PANTHER" id="PTHR14859:SF15">
    <property type="entry name" value="ENDONUCLEASE_EXONUCLEASE_PHOSPHATASE DOMAIN-CONTAINING PROTEIN"/>
    <property type="match status" value="1"/>
</dbReference>
<dbReference type="SUPFAM" id="SSF56219">
    <property type="entry name" value="DNase I-like"/>
    <property type="match status" value="1"/>
</dbReference>
<comment type="caution">
    <text evidence="2">The sequence shown here is derived from an EMBL/GenBank/DDBJ whole genome shotgun (WGS) entry which is preliminary data.</text>
</comment>
<dbReference type="Gene3D" id="3.60.10.10">
    <property type="entry name" value="Endonuclease/exonuclease/phosphatase"/>
    <property type="match status" value="1"/>
</dbReference>
<keyword evidence="2" id="KW-0269">Exonuclease</keyword>
<keyword evidence="2" id="KW-0540">Nuclease</keyword>
<dbReference type="GO" id="GO:0004519">
    <property type="term" value="F:endonuclease activity"/>
    <property type="evidence" value="ECO:0007669"/>
    <property type="project" value="UniProtKB-KW"/>
</dbReference>
<reference evidence="2 3" key="1">
    <citation type="submission" date="2020-08" db="EMBL/GenBank/DDBJ databases">
        <title>Genomic Encyclopedia of Type Strains, Phase IV (KMG-IV): sequencing the most valuable type-strain genomes for metagenomic binning, comparative biology and taxonomic classification.</title>
        <authorList>
            <person name="Goeker M."/>
        </authorList>
    </citation>
    <scope>NUCLEOTIDE SEQUENCE [LARGE SCALE GENOMIC DNA]</scope>
    <source>
        <strain evidence="2 3">DSM 26723</strain>
    </source>
</reference>
<dbReference type="Pfam" id="PF03372">
    <property type="entry name" value="Exo_endo_phos"/>
    <property type="match status" value="1"/>
</dbReference>
<dbReference type="GO" id="GO:0016020">
    <property type="term" value="C:membrane"/>
    <property type="evidence" value="ECO:0007669"/>
    <property type="project" value="GOC"/>
</dbReference>
<dbReference type="AlphaFoldDB" id="A0A841HMR8"/>
<dbReference type="EMBL" id="JACHHZ010000004">
    <property type="protein sequence ID" value="MBB6094561.1"/>
    <property type="molecule type" value="Genomic_DNA"/>
</dbReference>
<dbReference type="GO" id="GO:0006506">
    <property type="term" value="P:GPI anchor biosynthetic process"/>
    <property type="evidence" value="ECO:0007669"/>
    <property type="project" value="TreeGrafter"/>
</dbReference>
<evidence type="ECO:0000313" key="3">
    <source>
        <dbReference type="Proteomes" id="UP000588068"/>
    </source>
</evidence>
<evidence type="ECO:0000259" key="1">
    <source>
        <dbReference type="Pfam" id="PF03372"/>
    </source>
</evidence>
<keyword evidence="2" id="KW-0378">Hydrolase</keyword>
<accession>A0A841HMR8</accession>
<dbReference type="PANTHER" id="PTHR14859">
    <property type="entry name" value="CALCOFLUOR WHITE HYPERSENSITIVE PROTEIN PRECURSOR"/>
    <property type="match status" value="1"/>
</dbReference>
<keyword evidence="3" id="KW-1185">Reference proteome</keyword>
<dbReference type="InterPro" id="IPR051916">
    <property type="entry name" value="GPI-anchor_lipid_remodeler"/>
</dbReference>
<proteinExistence type="predicted"/>
<dbReference type="GO" id="GO:0004527">
    <property type="term" value="F:exonuclease activity"/>
    <property type="evidence" value="ECO:0007669"/>
    <property type="project" value="UniProtKB-KW"/>
</dbReference>
<gene>
    <name evidence="2" type="ORF">HNQ60_003448</name>
</gene>
<dbReference type="InterPro" id="IPR036691">
    <property type="entry name" value="Endo/exonu/phosph_ase_sf"/>
</dbReference>
<sequence length="270" mass="29817">MASVEPARPEVPESHGGANGTLAIASYNIHSGVGLDRRCSARRIVSVLKELDCDIYALQEVDNQPGEHEESMQLERFARDMNMEAIPGLRIVRRTGEYGNAVLTRLPVLSVRRHDLSHSWFEPRGALDVQLDMGGRPLRVIATHLGLARSERRTQWRALMEALAEHPLDMPTILLGDMNEWYRGAVTLKEAHRAFGEPPAPAGFPSFAPCLALTRIWVRPRAALRSVEVHRSELSRKASDHLPVKAVIDTAALIGAPRESSPCSPRSPAP</sequence>
<protein>
    <submittedName>
        <fullName evidence="2">Endonuclease/exonuclease/phosphatase family metal-dependent hydrolase</fullName>
    </submittedName>
</protein>
<organism evidence="2 3">
    <name type="scientific">Povalibacter uvarum</name>
    <dbReference type="NCBI Taxonomy" id="732238"/>
    <lineage>
        <taxon>Bacteria</taxon>
        <taxon>Pseudomonadati</taxon>
        <taxon>Pseudomonadota</taxon>
        <taxon>Gammaproteobacteria</taxon>
        <taxon>Steroidobacterales</taxon>
        <taxon>Steroidobacteraceae</taxon>
        <taxon>Povalibacter</taxon>
    </lineage>
</organism>